<keyword evidence="2" id="KW-0732">Signal</keyword>
<protein>
    <submittedName>
        <fullName evidence="3">Uncharacterized protein</fullName>
    </submittedName>
</protein>
<sequence length="813" mass="90572">MILSASKMSSSMAFTVVLVAILQLHQHAVVAQENNMNQGDYKIANSETFATDYHNHEYFEFYSKPIETVYSQVHWISHGNMPLPQEIVDRFANGKLMAITGYEVDQVRIDEASGEEVSVPITWAYNHHYVTYVLNSKKARLVKKKTTEEMKKRGFHHGMDEYLGAEMLSEEPDNEIPQVHMFSEGNGGEFRLSYHGYPNGYAQIIESPDSYNIAPMQIDTWNRNATNSTYLPGPMPSGSRIPPEAGYSGLLECPCTDRIEFKWGMTYGFDGGGGANDNNDYYCSGPVPNATNCHEAVQYVVKGKEYRSSQVSTDSMPKGCSATLREDGSVDIVWNELPTSNNVLDYQRLALVEESSNRLAGVALGLVNLTLSIDLDAKEENDQAVVHMTLTGPADKWFGVGFGSFYMCVHQQGDECPDGGPYAIIVSGDEVVERKLDFHGPGVVIEKSLTIESNLVEDGWRTVHLSRALKGKTSKHYTFTTSSSSSHKLIMANGCNLEFGKHCGHEPNELNILQVDSPMKICQSGVEGTINKSHMSSDRCAPFPESDLVWQKNPTCRVETYVGGIHCCSHNNILLDKDQEIPWKDQPLVYRLKFRVYFEEYRHQDDAEDNGNDNAATTTPTNTNNDKKASHKQLIRPYWQTERRAGEYDVVQCPTGTPADECVHTITARWKVRDMMVDCPIQDASWCTGVGSTNSSVTKGIELIYIGPHCHAPACLSMELINSDTGQTICKTEPSLGEGTGQKYDEHQYLAIPPCLFGDPKDGLLEPELLTLDTNLLAIKRNNSTLPHTGEMASWQMRGIVVPREEAETLDTK</sequence>
<dbReference type="Proteomes" id="UP001295423">
    <property type="component" value="Unassembled WGS sequence"/>
</dbReference>
<gene>
    <name evidence="3" type="ORF">CYCCA115_LOCUS1166</name>
</gene>
<dbReference type="EMBL" id="CAKOGP040000002">
    <property type="protein sequence ID" value="CAJ1925741.1"/>
    <property type="molecule type" value="Genomic_DNA"/>
</dbReference>
<reference evidence="3" key="1">
    <citation type="submission" date="2023-08" db="EMBL/GenBank/DDBJ databases">
        <authorList>
            <person name="Audoor S."/>
            <person name="Bilcke G."/>
        </authorList>
    </citation>
    <scope>NUCLEOTIDE SEQUENCE</scope>
</reference>
<evidence type="ECO:0000313" key="3">
    <source>
        <dbReference type="EMBL" id="CAJ1925741.1"/>
    </source>
</evidence>
<evidence type="ECO:0000256" key="2">
    <source>
        <dbReference type="SAM" id="SignalP"/>
    </source>
</evidence>
<evidence type="ECO:0000313" key="4">
    <source>
        <dbReference type="Proteomes" id="UP001295423"/>
    </source>
</evidence>
<dbReference type="AlphaFoldDB" id="A0AAD2CBQ6"/>
<name>A0AAD2CBQ6_9STRA</name>
<keyword evidence="4" id="KW-1185">Reference proteome</keyword>
<feature type="compositionally biased region" description="Low complexity" evidence="1">
    <location>
        <begin position="612"/>
        <end position="624"/>
    </location>
</feature>
<feature type="signal peptide" evidence="2">
    <location>
        <begin position="1"/>
        <end position="31"/>
    </location>
</feature>
<evidence type="ECO:0000256" key="1">
    <source>
        <dbReference type="SAM" id="MobiDB-lite"/>
    </source>
</evidence>
<organism evidence="3 4">
    <name type="scientific">Cylindrotheca closterium</name>
    <dbReference type="NCBI Taxonomy" id="2856"/>
    <lineage>
        <taxon>Eukaryota</taxon>
        <taxon>Sar</taxon>
        <taxon>Stramenopiles</taxon>
        <taxon>Ochrophyta</taxon>
        <taxon>Bacillariophyta</taxon>
        <taxon>Bacillariophyceae</taxon>
        <taxon>Bacillariophycidae</taxon>
        <taxon>Bacillariales</taxon>
        <taxon>Bacillariaceae</taxon>
        <taxon>Cylindrotheca</taxon>
    </lineage>
</organism>
<comment type="caution">
    <text evidence="3">The sequence shown here is derived from an EMBL/GenBank/DDBJ whole genome shotgun (WGS) entry which is preliminary data.</text>
</comment>
<accession>A0AAD2CBQ6</accession>
<feature type="region of interest" description="Disordered" evidence="1">
    <location>
        <begin position="605"/>
        <end position="632"/>
    </location>
</feature>
<feature type="chain" id="PRO_5041981618" evidence="2">
    <location>
        <begin position="32"/>
        <end position="813"/>
    </location>
</feature>
<proteinExistence type="predicted"/>